<protein>
    <submittedName>
        <fullName evidence="1">Mitochondrial ribosomal protein L1</fullName>
    </submittedName>
</protein>
<comment type="caution">
    <text evidence="1">The sequence shown here is derived from an EMBL/GenBank/DDBJ whole genome shotgun (WGS) entry which is preliminary data.</text>
</comment>
<dbReference type="Proteomes" id="UP000550707">
    <property type="component" value="Unassembled WGS sequence"/>
</dbReference>
<evidence type="ECO:0000313" key="1">
    <source>
        <dbReference type="EMBL" id="KAF6501461.1"/>
    </source>
</evidence>
<accession>A0A7J8JY80</accession>
<dbReference type="AlphaFoldDB" id="A0A7J8JY80"/>
<organism evidence="1 2">
    <name type="scientific">Molossus molossus</name>
    <name type="common">Pallas' mastiff bat</name>
    <name type="synonym">Vespertilio molossus</name>
    <dbReference type="NCBI Taxonomy" id="27622"/>
    <lineage>
        <taxon>Eukaryota</taxon>
        <taxon>Metazoa</taxon>
        <taxon>Chordata</taxon>
        <taxon>Craniata</taxon>
        <taxon>Vertebrata</taxon>
        <taxon>Euteleostomi</taxon>
        <taxon>Mammalia</taxon>
        <taxon>Eutheria</taxon>
        <taxon>Laurasiatheria</taxon>
        <taxon>Chiroptera</taxon>
        <taxon>Yangochiroptera</taxon>
        <taxon>Molossidae</taxon>
        <taxon>Molossus</taxon>
    </lineage>
</organism>
<dbReference type="EMBL" id="JACASF010000001">
    <property type="protein sequence ID" value="KAF6501461.1"/>
    <property type="molecule type" value="Genomic_DNA"/>
</dbReference>
<sequence>MAAILTDSIGRDIPKMLELFKTGHEIEVDEERENFLKTKIATWLHQSAFPPAVD</sequence>
<dbReference type="GO" id="GO:0005840">
    <property type="term" value="C:ribosome"/>
    <property type="evidence" value="ECO:0007669"/>
    <property type="project" value="UniProtKB-KW"/>
</dbReference>
<keyword evidence="2" id="KW-1185">Reference proteome</keyword>
<evidence type="ECO:0000313" key="2">
    <source>
        <dbReference type="Proteomes" id="UP000550707"/>
    </source>
</evidence>
<keyword evidence="1" id="KW-0687">Ribonucleoprotein</keyword>
<keyword evidence="1" id="KW-0689">Ribosomal protein</keyword>
<name>A0A7J8JY80_MOLMO</name>
<reference evidence="1 2" key="1">
    <citation type="journal article" date="2020" name="Nature">
        <title>Six reference-quality genomes reveal evolution of bat adaptations.</title>
        <authorList>
            <person name="Jebb D."/>
            <person name="Huang Z."/>
            <person name="Pippel M."/>
            <person name="Hughes G.M."/>
            <person name="Lavrichenko K."/>
            <person name="Devanna P."/>
            <person name="Winkler S."/>
            <person name="Jermiin L.S."/>
            <person name="Skirmuntt E.C."/>
            <person name="Katzourakis A."/>
            <person name="Burkitt-Gray L."/>
            <person name="Ray D.A."/>
            <person name="Sullivan K.A.M."/>
            <person name="Roscito J.G."/>
            <person name="Kirilenko B.M."/>
            <person name="Davalos L.M."/>
            <person name="Corthals A.P."/>
            <person name="Power M.L."/>
            <person name="Jones G."/>
            <person name="Ransome R.D."/>
            <person name="Dechmann D.K.N."/>
            <person name="Locatelli A.G."/>
            <person name="Puechmaille S.J."/>
            <person name="Fedrigo O."/>
            <person name="Jarvis E.D."/>
            <person name="Hiller M."/>
            <person name="Vernes S.C."/>
            <person name="Myers E.W."/>
            <person name="Teeling E.C."/>
        </authorList>
    </citation>
    <scope>NUCLEOTIDE SEQUENCE [LARGE SCALE GENOMIC DNA]</scope>
    <source>
        <strain evidence="1">MMolMol1</strain>
        <tissue evidence="1">Muscle</tissue>
    </source>
</reference>
<proteinExistence type="predicted"/>
<gene>
    <name evidence="1" type="ORF">HJG59_012445</name>
</gene>